<evidence type="ECO:0000256" key="3">
    <source>
        <dbReference type="SAM" id="Coils"/>
    </source>
</evidence>
<keyword evidence="1 4" id="KW-0732">Signal</keyword>
<dbReference type="RefSeq" id="WP_342190386.1">
    <property type="nucleotide sequence ID" value="NZ_CP151726.1"/>
</dbReference>
<feature type="chain" id="PRO_5023010420" evidence="4">
    <location>
        <begin position="25"/>
        <end position="1058"/>
    </location>
</feature>
<gene>
    <name evidence="6" type="ORF">Pla52n_28630</name>
</gene>
<dbReference type="Proteomes" id="UP000320176">
    <property type="component" value="Unassembled WGS sequence"/>
</dbReference>
<dbReference type="Pfam" id="PF07635">
    <property type="entry name" value="PSCyt1"/>
    <property type="match status" value="1"/>
</dbReference>
<keyword evidence="3" id="KW-0175">Coiled coil</keyword>
<dbReference type="InterPro" id="IPR006558">
    <property type="entry name" value="LamG-like"/>
</dbReference>
<proteinExistence type="predicted"/>
<reference evidence="6 7" key="1">
    <citation type="submission" date="2019-02" db="EMBL/GenBank/DDBJ databases">
        <title>Deep-cultivation of Planctomycetes and their phenomic and genomic characterization uncovers novel biology.</title>
        <authorList>
            <person name="Wiegand S."/>
            <person name="Jogler M."/>
            <person name="Boedeker C."/>
            <person name="Pinto D."/>
            <person name="Vollmers J."/>
            <person name="Rivas-Marin E."/>
            <person name="Kohn T."/>
            <person name="Peeters S.H."/>
            <person name="Heuer A."/>
            <person name="Rast P."/>
            <person name="Oberbeckmann S."/>
            <person name="Bunk B."/>
            <person name="Jeske O."/>
            <person name="Meyerdierks A."/>
            <person name="Storesund J.E."/>
            <person name="Kallscheuer N."/>
            <person name="Luecker S."/>
            <person name="Lage O.M."/>
            <person name="Pohl T."/>
            <person name="Merkel B.J."/>
            <person name="Hornburger P."/>
            <person name="Mueller R.-W."/>
            <person name="Bruemmer F."/>
            <person name="Labrenz M."/>
            <person name="Spormann A.M."/>
            <person name="Op Den Camp H."/>
            <person name="Overmann J."/>
            <person name="Amann R."/>
            <person name="Jetten M.S.M."/>
            <person name="Mascher T."/>
            <person name="Medema M.H."/>
            <person name="Devos D.P."/>
            <person name="Kaster A.-K."/>
            <person name="Ovreas L."/>
            <person name="Rohde M."/>
            <person name="Galperin M.Y."/>
            <person name="Jogler C."/>
        </authorList>
    </citation>
    <scope>NUCLEOTIDE SEQUENCE [LARGE SCALE GENOMIC DNA]</scope>
    <source>
        <strain evidence="6 7">Pla52n</strain>
    </source>
</reference>
<feature type="signal peptide" evidence="4">
    <location>
        <begin position="1"/>
        <end position="24"/>
    </location>
</feature>
<protein>
    <submittedName>
        <fullName evidence="6">Planctomycete cytochrome C</fullName>
    </submittedName>
</protein>
<dbReference type="InterPro" id="IPR011429">
    <property type="entry name" value="Cyt_c_Planctomycete-type"/>
</dbReference>
<evidence type="ECO:0000256" key="4">
    <source>
        <dbReference type="SAM" id="SignalP"/>
    </source>
</evidence>
<keyword evidence="7" id="KW-1185">Reference proteome</keyword>
<dbReference type="GO" id="GO:0009055">
    <property type="term" value="F:electron transfer activity"/>
    <property type="evidence" value="ECO:0007669"/>
    <property type="project" value="InterPro"/>
</dbReference>
<organism evidence="6 7">
    <name type="scientific">Stieleria varia</name>
    <dbReference type="NCBI Taxonomy" id="2528005"/>
    <lineage>
        <taxon>Bacteria</taxon>
        <taxon>Pseudomonadati</taxon>
        <taxon>Planctomycetota</taxon>
        <taxon>Planctomycetia</taxon>
        <taxon>Pirellulales</taxon>
        <taxon>Pirellulaceae</taxon>
        <taxon>Stieleria</taxon>
    </lineage>
</organism>
<dbReference type="Pfam" id="PF13385">
    <property type="entry name" value="Laminin_G_3"/>
    <property type="match status" value="1"/>
</dbReference>
<dbReference type="InterPro" id="IPR036909">
    <property type="entry name" value="Cyt_c-like_dom_sf"/>
</dbReference>
<comment type="caution">
    <text evidence="6">The sequence shown here is derived from an EMBL/GenBank/DDBJ whole genome shotgun (WGS) entry which is preliminary data.</text>
</comment>
<dbReference type="PANTHER" id="PTHR35889">
    <property type="entry name" value="CYCLOINULO-OLIGOSACCHARIDE FRUCTANOTRANSFERASE-RELATED"/>
    <property type="match status" value="1"/>
</dbReference>
<dbReference type="InterPro" id="IPR011444">
    <property type="entry name" value="DUF1549"/>
</dbReference>
<dbReference type="InterPro" id="IPR022655">
    <property type="entry name" value="DUF1553"/>
</dbReference>
<dbReference type="InterPro" id="IPR013320">
    <property type="entry name" value="ConA-like_dom_sf"/>
</dbReference>
<feature type="domain" description="LamG-like jellyroll fold" evidence="5">
    <location>
        <begin position="494"/>
        <end position="632"/>
    </location>
</feature>
<accession>A0A5C6B039</accession>
<keyword evidence="2" id="KW-1015">Disulfide bond</keyword>
<evidence type="ECO:0000256" key="2">
    <source>
        <dbReference type="ARBA" id="ARBA00023157"/>
    </source>
</evidence>
<dbReference type="SUPFAM" id="SSF46626">
    <property type="entry name" value="Cytochrome c"/>
    <property type="match status" value="1"/>
</dbReference>
<dbReference type="PANTHER" id="PTHR35889:SF3">
    <property type="entry name" value="F-BOX DOMAIN-CONTAINING PROTEIN"/>
    <property type="match status" value="1"/>
</dbReference>
<dbReference type="Pfam" id="PF07587">
    <property type="entry name" value="PSD1"/>
    <property type="match status" value="1"/>
</dbReference>
<name>A0A5C6B039_9BACT</name>
<dbReference type="SUPFAM" id="SSF49899">
    <property type="entry name" value="Concanavalin A-like lectins/glucanases"/>
    <property type="match status" value="1"/>
</dbReference>
<dbReference type="SMART" id="SM00560">
    <property type="entry name" value="LamGL"/>
    <property type="match status" value="1"/>
</dbReference>
<evidence type="ECO:0000259" key="5">
    <source>
        <dbReference type="SMART" id="SM00560"/>
    </source>
</evidence>
<dbReference type="Gene3D" id="2.60.120.200">
    <property type="match status" value="1"/>
</dbReference>
<feature type="coiled-coil region" evidence="3">
    <location>
        <begin position="377"/>
        <end position="404"/>
    </location>
</feature>
<dbReference type="Pfam" id="PF07583">
    <property type="entry name" value="PSCyt2"/>
    <property type="match status" value="1"/>
</dbReference>
<sequence length="1058" mass="118395" precursor="true">MMNRALKNLLAISMVATAVGSLSADEIDFNRDVRQILSDNCFLCHGPAESTRAAGLRLDLRDAAIDSGAIQPGAAHSSELVARIFSDDADAVMPPPESNKTLTTEQKDLLKEWIEQGAEYQDHWAFVAPKKSVERVSGNPVDHFVRQRLVNTPLSISETADPRTLIRRVTFDLTGVPPSIDDVDAFLSDIQARGLELAYERVVDRLLASHAYGERMTLAWLDAARYGDTSVMHADGPRDMWPWRDWVIHAYNSNMPFDQFTTEQLAGDLIPDATTEQKIASGFNRNHATSDEGGAFAEELRVEYVVDRVATTSTVWLGLTMECAQCHDHKYDPISQKEYYQFFAYFNNTADPGMQTRNGNQTPTVEVDSDFVASAYMQERQLKREQLSEKLETQQRSLEKYVSSVEEKFNAWAKEETQKAQAAGKPTDIPGLVQWFAFDTSANNELTNGITGSSATLESGKFELVDRDGGKALKLNGSSNYVLNEESTQLAHNQPFSFAAWMKYDGKSGGAVFSKMDVNNAYRGYDLWVQGRNVGTHIISKWQDDAIKVVSKDELKIDTWQHVVVTYDGEMKAAGVKVYIDGKLSENQIEADSLKNTIDTTAAFKIGSRSAGANWKGEVDDIRIYNRELSPEEVALAKDSVINGILNTAKENRTAEQNETLKTFYLANHDAEYQKQRKAIDKSAKELGDFEATRLTSMIMTDNPPNKMRMTYVLDRGQYDSPREDESVTVGVPKALPALPEDAPANRLGLAQWLTDPQHPLTARVAINRYWTLLFGNGLVRSAGDFGAQGMPPTHPELLDWLAVDFVESGWDVKRMMKTIVMSETYRQSSRRSEAQAQHDPENLLLSRSPRFRLQGEFIRDSALAIGGLLVDEVGGPGVKPYQPPNIWNEVSLNGGLRYNQDSGRNLYRKSMYTYWKRSAPMPNMLIFDAPSREKCVVKRARTNTPLQALVTLNDPQFVEAARAFAQRIITTKQSATERIDLAYQLTTSRPATQREQQILAGILERELARFAANPDAAQQFLSVGQWKRDESLDPIEHAAWTVIAQMILNLDEALTRG</sequence>
<dbReference type="GO" id="GO:0020037">
    <property type="term" value="F:heme binding"/>
    <property type="evidence" value="ECO:0007669"/>
    <property type="project" value="InterPro"/>
</dbReference>
<evidence type="ECO:0000256" key="1">
    <source>
        <dbReference type="ARBA" id="ARBA00022729"/>
    </source>
</evidence>
<evidence type="ECO:0000313" key="7">
    <source>
        <dbReference type="Proteomes" id="UP000320176"/>
    </source>
</evidence>
<evidence type="ECO:0000313" key="6">
    <source>
        <dbReference type="EMBL" id="TWU04819.1"/>
    </source>
</evidence>
<dbReference type="EMBL" id="SJPN01000003">
    <property type="protein sequence ID" value="TWU04819.1"/>
    <property type="molecule type" value="Genomic_DNA"/>
</dbReference>
<dbReference type="AlphaFoldDB" id="A0A5C6B039"/>